<reference evidence="3 4" key="1">
    <citation type="journal article" date="2017" name="Mycologia">
        <title>Bifiguratus adelaidae, gen. et sp. nov., a new member of Mucoromycotina in endophytic and soil-dwelling habitats.</title>
        <authorList>
            <person name="Torres-Cruz T.J."/>
            <person name="Billingsley Tobias T.L."/>
            <person name="Almatruk M."/>
            <person name="Hesse C."/>
            <person name="Kuske C.R."/>
            <person name="Desiro A."/>
            <person name="Benucci G.M."/>
            <person name="Bonito G."/>
            <person name="Stajich J.E."/>
            <person name="Dunlap C."/>
            <person name="Arnold A.E."/>
            <person name="Porras-Alfaro A."/>
        </authorList>
    </citation>
    <scope>NUCLEOTIDE SEQUENCE [LARGE SCALE GENOMIC DNA]</scope>
    <source>
        <strain evidence="3 4">AZ0501</strain>
    </source>
</reference>
<proteinExistence type="inferred from homology"/>
<dbReference type="InterPro" id="IPR034164">
    <property type="entry name" value="Pepsin-like_dom"/>
</dbReference>
<evidence type="ECO:0000313" key="4">
    <source>
        <dbReference type="Proteomes" id="UP000242875"/>
    </source>
</evidence>
<dbReference type="Gene3D" id="2.40.70.10">
    <property type="entry name" value="Acid Proteases"/>
    <property type="match status" value="3"/>
</dbReference>
<gene>
    <name evidence="3" type="ORF">BZG36_02163</name>
</gene>
<dbReference type="CDD" id="cd05471">
    <property type="entry name" value="pepsin_like"/>
    <property type="match status" value="1"/>
</dbReference>
<dbReference type="Proteomes" id="UP000242875">
    <property type="component" value="Unassembled WGS sequence"/>
</dbReference>
<dbReference type="PANTHER" id="PTHR47966">
    <property type="entry name" value="BETA-SITE APP-CLEAVING ENZYME, ISOFORM A-RELATED"/>
    <property type="match status" value="1"/>
</dbReference>
<dbReference type="AlphaFoldDB" id="A0A261Y0R1"/>
<dbReference type="PANTHER" id="PTHR47966:SF51">
    <property type="entry name" value="BETA-SITE APP-CLEAVING ENZYME, ISOFORM A-RELATED"/>
    <property type="match status" value="1"/>
</dbReference>
<comment type="caution">
    <text evidence="3">The sequence shown here is derived from an EMBL/GenBank/DDBJ whole genome shotgun (WGS) entry which is preliminary data.</text>
</comment>
<name>A0A261Y0R1_9FUNG</name>
<dbReference type="GO" id="GO:0006508">
    <property type="term" value="P:proteolysis"/>
    <property type="evidence" value="ECO:0007669"/>
    <property type="project" value="InterPro"/>
</dbReference>
<evidence type="ECO:0000313" key="3">
    <source>
        <dbReference type="EMBL" id="OZJ04183.1"/>
    </source>
</evidence>
<dbReference type="SUPFAM" id="SSF50630">
    <property type="entry name" value="Acid proteases"/>
    <property type="match status" value="1"/>
</dbReference>
<dbReference type="GO" id="GO:0004190">
    <property type="term" value="F:aspartic-type endopeptidase activity"/>
    <property type="evidence" value="ECO:0007669"/>
    <property type="project" value="InterPro"/>
</dbReference>
<dbReference type="Pfam" id="PF00026">
    <property type="entry name" value="Asp"/>
    <property type="match status" value="2"/>
</dbReference>
<dbReference type="PROSITE" id="PS51767">
    <property type="entry name" value="PEPTIDASE_A1"/>
    <property type="match status" value="1"/>
</dbReference>
<sequence>MALAATKYSKFSTGRVPLVNQGKDALYLGNISVGTPPHTLLVNFDTGSSSVLVPTNAGRSDCVGSVFDPGRSKTFHNYSKPFKALFGDQTIDTGYTGTDVIHLGGIAYSNQSLGFITSETYPNTTGASPGMLFSLGFPALSLFNESTSTVELMSQVKAISKVQVGVWLGKQDDPRPGCQGGEFVFGGYNPNHFTGNLTKLTTFSAYYWTFYLRSATLLAKDQWEDIWSSLEGQPVGHSLQFQNIHHGSTHIQYSRCRLSIPNSDMVLPERFNGTRRKDLCLSAVKSAIDENIVILGDTFLKNWYSIYDYADKTVTLAKAKMLM</sequence>
<accession>A0A261Y0R1</accession>
<evidence type="ECO:0000259" key="2">
    <source>
        <dbReference type="PROSITE" id="PS51767"/>
    </source>
</evidence>
<dbReference type="EMBL" id="MVBO01000050">
    <property type="protein sequence ID" value="OZJ04183.1"/>
    <property type="molecule type" value="Genomic_DNA"/>
</dbReference>
<dbReference type="InterPro" id="IPR001461">
    <property type="entry name" value="Aspartic_peptidase_A1"/>
</dbReference>
<dbReference type="InterPro" id="IPR033121">
    <property type="entry name" value="PEPTIDASE_A1"/>
</dbReference>
<organism evidence="3 4">
    <name type="scientific">Bifiguratus adelaidae</name>
    <dbReference type="NCBI Taxonomy" id="1938954"/>
    <lineage>
        <taxon>Eukaryota</taxon>
        <taxon>Fungi</taxon>
        <taxon>Fungi incertae sedis</taxon>
        <taxon>Mucoromycota</taxon>
        <taxon>Mucoromycotina</taxon>
        <taxon>Endogonomycetes</taxon>
        <taxon>Endogonales</taxon>
        <taxon>Endogonales incertae sedis</taxon>
        <taxon>Bifiguratus</taxon>
    </lineage>
</organism>
<keyword evidence="4" id="KW-1185">Reference proteome</keyword>
<protein>
    <recommendedName>
        <fullName evidence="2">Peptidase A1 domain-containing protein</fullName>
    </recommendedName>
</protein>
<dbReference type="OrthoDB" id="15189at2759"/>
<comment type="similarity">
    <text evidence="1">Belongs to the peptidase A1 family.</text>
</comment>
<evidence type="ECO:0000256" key="1">
    <source>
        <dbReference type="ARBA" id="ARBA00007447"/>
    </source>
</evidence>
<dbReference type="PRINTS" id="PR00792">
    <property type="entry name" value="PEPSIN"/>
</dbReference>
<feature type="domain" description="Peptidase A1" evidence="2">
    <location>
        <begin position="27"/>
        <end position="317"/>
    </location>
</feature>
<dbReference type="InterPro" id="IPR021109">
    <property type="entry name" value="Peptidase_aspartic_dom_sf"/>
</dbReference>